<accession>A0A9K3DBJ9</accession>
<evidence type="ECO:0008006" key="3">
    <source>
        <dbReference type="Google" id="ProtNLM"/>
    </source>
</evidence>
<dbReference type="Proteomes" id="UP000265618">
    <property type="component" value="Unassembled WGS sequence"/>
</dbReference>
<evidence type="ECO:0000313" key="1">
    <source>
        <dbReference type="EMBL" id="GIQ92015.1"/>
    </source>
</evidence>
<dbReference type="InterPro" id="IPR032675">
    <property type="entry name" value="LRR_dom_sf"/>
</dbReference>
<proteinExistence type="predicted"/>
<dbReference type="AlphaFoldDB" id="A0A9K3DBJ9"/>
<protein>
    <recommendedName>
        <fullName evidence="3">Variable lymphocyte receptor B cassette</fullName>
    </recommendedName>
</protein>
<comment type="caution">
    <text evidence="1">The sequence shown here is derived from an EMBL/GenBank/DDBJ whole genome shotgun (WGS) entry which is preliminary data.</text>
</comment>
<keyword evidence="2" id="KW-1185">Reference proteome</keyword>
<reference evidence="1 2" key="1">
    <citation type="journal article" date="2018" name="PLoS ONE">
        <title>The draft genome of Kipferlia bialata reveals reductive genome evolution in fornicate parasites.</title>
        <authorList>
            <person name="Tanifuji G."/>
            <person name="Takabayashi S."/>
            <person name="Kume K."/>
            <person name="Takagi M."/>
            <person name="Nakayama T."/>
            <person name="Kamikawa R."/>
            <person name="Inagaki Y."/>
            <person name="Hashimoto T."/>
        </authorList>
    </citation>
    <scope>NUCLEOTIDE SEQUENCE [LARGE SCALE GENOMIC DNA]</scope>
    <source>
        <strain evidence="1">NY0173</strain>
    </source>
</reference>
<name>A0A9K3DBJ9_9EUKA</name>
<evidence type="ECO:0000313" key="2">
    <source>
        <dbReference type="Proteomes" id="UP000265618"/>
    </source>
</evidence>
<sequence length="44" mass="4889">CGLDTLPDLSQHTHLKIIMLARNQLKAIPIGLLPENVKQLNLSQ</sequence>
<gene>
    <name evidence="1" type="ORF">KIPB_015538</name>
</gene>
<feature type="non-terminal residue" evidence="1">
    <location>
        <position position="1"/>
    </location>
</feature>
<dbReference type="Gene3D" id="3.80.10.10">
    <property type="entry name" value="Ribonuclease Inhibitor"/>
    <property type="match status" value="1"/>
</dbReference>
<feature type="non-terminal residue" evidence="1">
    <location>
        <position position="44"/>
    </location>
</feature>
<dbReference type="OrthoDB" id="737510at2759"/>
<dbReference type="EMBL" id="BDIP01008786">
    <property type="protein sequence ID" value="GIQ92015.1"/>
    <property type="molecule type" value="Genomic_DNA"/>
</dbReference>
<organism evidence="1 2">
    <name type="scientific">Kipferlia bialata</name>
    <dbReference type="NCBI Taxonomy" id="797122"/>
    <lineage>
        <taxon>Eukaryota</taxon>
        <taxon>Metamonada</taxon>
        <taxon>Carpediemonas-like organisms</taxon>
        <taxon>Kipferlia</taxon>
    </lineage>
</organism>